<dbReference type="Proteomes" id="UP001043456">
    <property type="component" value="Unassembled WGS sequence"/>
</dbReference>
<reference evidence="3 4" key="1">
    <citation type="submission" date="2018-10" db="EMBL/GenBank/DDBJ databases">
        <title>Pan-genome distribution and transcriptional activeness of fungal secondary metabolism genes in Aspergillus section Fumigati.</title>
        <authorList>
            <person name="Takahashi H."/>
            <person name="Umemura M."/>
            <person name="Ninomiya A."/>
            <person name="Kusuya Y."/>
            <person name="Urayama S."/>
            <person name="Shimizu M."/>
            <person name="Watanabe A."/>
            <person name="Kamei K."/>
            <person name="Yaguchi T."/>
            <person name="Hagiwara D."/>
        </authorList>
    </citation>
    <scope>NUCLEOTIDE SEQUENCE [LARGE SCALE GENOMIC DNA]</scope>
    <source>
        <strain evidence="3 4">IFM 55266</strain>
    </source>
</reference>
<protein>
    <recommendedName>
        <fullName evidence="5">Transferase family-domain-containing protein</fullName>
    </recommendedName>
</protein>
<dbReference type="PANTHER" id="PTHR31896:SF64">
    <property type="entry name" value="TRICHOTHECENE 3-O-ACETYLTRANSFERASE"/>
    <property type="match status" value="1"/>
</dbReference>
<dbReference type="GeneID" id="67000680"/>
<proteinExistence type="predicted"/>
<dbReference type="RefSeq" id="XP_043153996.1">
    <property type="nucleotide sequence ID" value="XM_043298061.1"/>
</dbReference>
<dbReference type="GO" id="GO:0016746">
    <property type="term" value="F:acyltransferase activity"/>
    <property type="evidence" value="ECO:0007669"/>
    <property type="project" value="UniProtKB-KW"/>
</dbReference>
<evidence type="ECO:0000256" key="1">
    <source>
        <dbReference type="ARBA" id="ARBA00022679"/>
    </source>
</evidence>
<sequence>MTGVCFGPYTLTPFDHIFPPFVYGICGISFQPQRLEDGVSILRNGISQLIDILPFLAGEVAPSNVSDKANAMQVRPSTKTSSLDSVLYMKCYPEFRLSSPPANSTPAADQGNEVGCREAFAKLTPEFKCSALPAPVSRFQLNVLADGIILCVMTSHAALDGSGLGALLNLLAVCCRNVPRSVQPFPTSMGAQAETRLFLENLARRYSTSGADLYEKNSTISGAGHGDLANHALASHNFVFSSERIAGLKSRCIGLLAMCHKESLPSQGVYVSSCDILSSLVWVCINQGRLATMQPMLPDFHSTLGIAVDTRQRCDPRLPTNYLGNSVVMMHAKVSASELQFLNDSDKRPGDTLTISDEEIRLLTQLALRIRSQISRVDNDYAGGVLSRVFHSTDWCSSRITPTDVMISSLRHWDSFELDFGQTLDRITTLDILPAPIPGTCLILPKRFNADGRETWDMTITLPAEEIEALRHNRLMKSILEQEYPLQPCQRVS</sequence>
<keyword evidence="4" id="KW-1185">Reference proteome</keyword>
<dbReference type="AlphaFoldDB" id="A0A9P3B856"/>
<dbReference type="EMBL" id="BHVY01000002">
    <property type="protein sequence ID" value="GIJ83249.1"/>
    <property type="molecule type" value="Genomic_DNA"/>
</dbReference>
<evidence type="ECO:0000313" key="4">
    <source>
        <dbReference type="Proteomes" id="UP001043456"/>
    </source>
</evidence>
<dbReference type="Gene3D" id="3.30.559.10">
    <property type="entry name" value="Chloramphenicol acetyltransferase-like domain"/>
    <property type="match status" value="2"/>
</dbReference>
<keyword evidence="1" id="KW-0808">Transferase</keyword>
<evidence type="ECO:0000256" key="2">
    <source>
        <dbReference type="ARBA" id="ARBA00023315"/>
    </source>
</evidence>
<dbReference type="OrthoDB" id="1862401at2759"/>
<accession>A0A9P3B856</accession>
<comment type="caution">
    <text evidence="3">The sequence shown here is derived from an EMBL/GenBank/DDBJ whole genome shotgun (WGS) entry which is preliminary data.</text>
</comment>
<organism evidence="3 4">
    <name type="scientific">Aspergillus pseudoviridinutans</name>
    <dbReference type="NCBI Taxonomy" id="1517512"/>
    <lineage>
        <taxon>Eukaryota</taxon>
        <taxon>Fungi</taxon>
        <taxon>Dikarya</taxon>
        <taxon>Ascomycota</taxon>
        <taxon>Pezizomycotina</taxon>
        <taxon>Eurotiomycetes</taxon>
        <taxon>Eurotiomycetidae</taxon>
        <taxon>Eurotiales</taxon>
        <taxon>Aspergillaceae</taxon>
        <taxon>Aspergillus</taxon>
        <taxon>Aspergillus subgen. Fumigati</taxon>
    </lineage>
</organism>
<dbReference type="InterPro" id="IPR051283">
    <property type="entry name" value="Sec_Metabolite_Acyltrans"/>
</dbReference>
<evidence type="ECO:0008006" key="5">
    <source>
        <dbReference type="Google" id="ProtNLM"/>
    </source>
</evidence>
<keyword evidence="2" id="KW-0012">Acyltransferase</keyword>
<name>A0A9P3B856_9EURO</name>
<evidence type="ECO:0000313" key="3">
    <source>
        <dbReference type="EMBL" id="GIJ83249.1"/>
    </source>
</evidence>
<dbReference type="InterPro" id="IPR023213">
    <property type="entry name" value="CAT-like_dom_sf"/>
</dbReference>
<gene>
    <name evidence="3" type="ORF">Asppvi_002068</name>
</gene>
<dbReference type="PANTHER" id="PTHR31896">
    <property type="entry name" value="FAMILY REGULATORY PROTEIN, PUTATIVE (AFU_ORTHOLOGUE AFUA_3G14730)-RELATED"/>
    <property type="match status" value="1"/>
</dbReference>
<dbReference type="Pfam" id="PF02458">
    <property type="entry name" value="Transferase"/>
    <property type="match status" value="1"/>
</dbReference>